<evidence type="ECO:0000313" key="2">
    <source>
        <dbReference type="EMBL" id="NYE74878.1"/>
    </source>
</evidence>
<gene>
    <name evidence="2" type="ORF">BKA15_006207</name>
</gene>
<evidence type="ECO:0000313" key="3">
    <source>
        <dbReference type="Proteomes" id="UP000569914"/>
    </source>
</evidence>
<keyword evidence="1" id="KW-0812">Transmembrane</keyword>
<reference evidence="2 3" key="1">
    <citation type="submission" date="2020-07" db="EMBL/GenBank/DDBJ databases">
        <title>Sequencing the genomes of 1000 actinobacteria strains.</title>
        <authorList>
            <person name="Klenk H.-P."/>
        </authorList>
    </citation>
    <scope>NUCLEOTIDE SEQUENCE [LARGE SCALE GENOMIC DNA]</scope>
    <source>
        <strain evidence="2 3">DSM 22083</strain>
    </source>
</reference>
<keyword evidence="1" id="KW-0472">Membrane</keyword>
<keyword evidence="3" id="KW-1185">Reference proteome</keyword>
<feature type="transmembrane region" description="Helical" evidence="1">
    <location>
        <begin position="74"/>
        <end position="99"/>
    </location>
</feature>
<name>A0A7Y9LFI5_9ACTN</name>
<dbReference type="GO" id="GO:0016020">
    <property type="term" value="C:membrane"/>
    <property type="evidence" value="ECO:0007669"/>
    <property type="project" value="InterPro"/>
</dbReference>
<dbReference type="AlphaFoldDB" id="A0A7Y9LFI5"/>
<evidence type="ECO:0000256" key="1">
    <source>
        <dbReference type="SAM" id="Phobius"/>
    </source>
</evidence>
<feature type="transmembrane region" description="Helical" evidence="1">
    <location>
        <begin position="7"/>
        <end position="31"/>
    </location>
</feature>
<sequence>MAQMVIIGLIINFVLWLFLMILFARMILSWVPVLVRDWEPRGAMLVVAEGIYSITDPPLRLLRKVLRPVRIGSMMLDLAFIALAILVSILMRINALVFFS</sequence>
<dbReference type="Proteomes" id="UP000569914">
    <property type="component" value="Unassembled WGS sequence"/>
</dbReference>
<dbReference type="Pfam" id="PF02325">
    <property type="entry name" value="CCB3_YggT"/>
    <property type="match status" value="1"/>
</dbReference>
<dbReference type="InterPro" id="IPR003425">
    <property type="entry name" value="CCB3/YggT"/>
</dbReference>
<organism evidence="2 3">
    <name type="scientific">Microlunatus parietis</name>
    <dbReference type="NCBI Taxonomy" id="682979"/>
    <lineage>
        <taxon>Bacteria</taxon>
        <taxon>Bacillati</taxon>
        <taxon>Actinomycetota</taxon>
        <taxon>Actinomycetes</taxon>
        <taxon>Propionibacteriales</taxon>
        <taxon>Propionibacteriaceae</taxon>
        <taxon>Microlunatus</taxon>
    </lineage>
</organism>
<protein>
    <submittedName>
        <fullName evidence="2">YggT family protein</fullName>
    </submittedName>
</protein>
<accession>A0A7Y9LFI5</accession>
<keyword evidence="1" id="KW-1133">Transmembrane helix</keyword>
<proteinExistence type="predicted"/>
<dbReference type="EMBL" id="JACCBU010000001">
    <property type="protein sequence ID" value="NYE74878.1"/>
    <property type="molecule type" value="Genomic_DNA"/>
</dbReference>
<comment type="caution">
    <text evidence="2">The sequence shown here is derived from an EMBL/GenBank/DDBJ whole genome shotgun (WGS) entry which is preliminary data.</text>
</comment>